<dbReference type="InterPro" id="IPR014949">
    <property type="entry name" value="DUF1820"/>
</dbReference>
<dbReference type="PIRSF" id="PIRSF028538">
    <property type="entry name" value="DUF1820"/>
    <property type="match status" value="1"/>
</dbReference>
<reference evidence="1 2" key="1">
    <citation type="submission" date="2024-04" db="EMBL/GenBank/DDBJ databases">
        <title>Draft genome sequence of Sessilibacter corallicola NBRC 116591.</title>
        <authorList>
            <person name="Miyakawa T."/>
            <person name="Kusuya Y."/>
            <person name="Miura T."/>
        </authorList>
    </citation>
    <scope>NUCLEOTIDE SEQUENCE [LARGE SCALE GENOMIC DNA]</scope>
    <source>
        <strain evidence="1 2">KU-00831-HH</strain>
    </source>
</reference>
<comment type="caution">
    <text evidence="1">The sequence shown here is derived from an EMBL/GenBank/DDBJ whole genome shotgun (WGS) entry which is preliminary data.</text>
</comment>
<evidence type="ECO:0000313" key="1">
    <source>
        <dbReference type="EMBL" id="GAA6167374.1"/>
    </source>
</evidence>
<sequence>MSKDPVYKVIFYNQSQVYEIFAKAIYQSEMYGFIEVEEFVFGERAQIVVDPAEEKLKAEFADVKRSYIPMQAIIRIDEVEKSGTSKISEVKSTDKIATLPFPGQAPKND</sequence>
<dbReference type="Proteomes" id="UP001465153">
    <property type="component" value="Unassembled WGS sequence"/>
</dbReference>
<evidence type="ECO:0000313" key="2">
    <source>
        <dbReference type="Proteomes" id="UP001465153"/>
    </source>
</evidence>
<organism evidence="1 2">
    <name type="scientific">Sessilibacter corallicola</name>
    <dbReference type="NCBI Taxonomy" id="2904075"/>
    <lineage>
        <taxon>Bacteria</taxon>
        <taxon>Pseudomonadati</taxon>
        <taxon>Pseudomonadota</taxon>
        <taxon>Gammaproteobacteria</taxon>
        <taxon>Cellvibrionales</taxon>
        <taxon>Cellvibrionaceae</taxon>
        <taxon>Sessilibacter</taxon>
    </lineage>
</organism>
<dbReference type="Pfam" id="PF08850">
    <property type="entry name" value="DUF1820"/>
    <property type="match status" value="1"/>
</dbReference>
<dbReference type="RefSeq" id="WP_233088594.1">
    <property type="nucleotide sequence ID" value="NZ_BAABWN010000003.1"/>
</dbReference>
<protein>
    <submittedName>
        <fullName evidence="1">DUF1820 family protein</fullName>
    </submittedName>
</protein>
<name>A0ABQ0A6U6_9GAMM</name>
<proteinExistence type="predicted"/>
<accession>A0ABQ0A6U6</accession>
<gene>
    <name evidence="1" type="ORF">NBRC116591_11840</name>
</gene>
<dbReference type="EMBL" id="BAABWN010000003">
    <property type="protein sequence ID" value="GAA6167374.1"/>
    <property type="molecule type" value="Genomic_DNA"/>
</dbReference>
<keyword evidence="2" id="KW-1185">Reference proteome</keyword>